<evidence type="ECO:0000313" key="2">
    <source>
        <dbReference type="Proteomes" id="UP000266568"/>
    </source>
</evidence>
<evidence type="ECO:0008006" key="3">
    <source>
        <dbReference type="Google" id="ProtNLM"/>
    </source>
</evidence>
<protein>
    <recommendedName>
        <fullName evidence="3">Porin-like protein</fullName>
    </recommendedName>
</protein>
<gene>
    <name evidence="1" type="ORF">DFR49_2635</name>
</gene>
<evidence type="ECO:0000313" key="1">
    <source>
        <dbReference type="EMBL" id="RIA44391.1"/>
    </source>
</evidence>
<dbReference type="RefSeq" id="WP_342768472.1">
    <property type="nucleotide sequence ID" value="NZ_QXDC01000003.1"/>
</dbReference>
<dbReference type="SUPFAM" id="SSF56935">
    <property type="entry name" value="Porins"/>
    <property type="match status" value="1"/>
</dbReference>
<organism evidence="1 2">
    <name type="scientific">Hephaestia caeni</name>
    <dbReference type="NCBI Taxonomy" id="645617"/>
    <lineage>
        <taxon>Bacteria</taxon>
        <taxon>Pseudomonadati</taxon>
        <taxon>Pseudomonadota</taxon>
        <taxon>Alphaproteobacteria</taxon>
        <taxon>Sphingomonadales</taxon>
        <taxon>Sphingomonadaceae</taxon>
        <taxon>Hephaestia</taxon>
    </lineage>
</organism>
<accession>A0A397PFD8</accession>
<keyword evidence="2" id="KW-1185">Reference proteome</keyword>
<proteinExistence type="predicted"/>
<dbReference type="EMBL" id="QXDC01000003">
    <property type="protein sequence ID" value="RIA44391.1"/>
    <property type="molecule type" value="Genomic_DNA"/>
</dbReference>
<dbReference type="AlphaFoldDB" id="A0A397PFD8"/>
<sequence length="240" mass="25022">MVDGRVLGGMGLVALVAAGIAVSPALGAPDRLAPSRPLTIGMEDGIGSFTPASADPKLAAALARSGLNASGFRFTPSEAGKGEQHRVTVAVRKRVSRSSDESSARTVAPASTVSVAPIAYNLGVAVGWKRFALSGDVTHVDLGGKPGSAQSVDMGLSYTGRRASGRVKATATRPLADTPRLIADDPSYSIDVGGSYSLTRNLDLTAGVRYKSEHDRDRLQRLADDRHDSQAVYIGTAFRF</sequence>
<reference evidence="1 2" key="1">
    <citation type="submission" date="2018-08" db="EMBL/GenBank/DDBJ databases">
        <title>Genomic Encyclopedia of Type Strains, Phase IV (KMG-IV): sequencing the most valuable type-strain genomes for metagenomic binning, comparative biology and taxonomic classification.</title>
        <authorList>
            <person name="Goeker M."/>
        </authorList>
    </citation>
    <scope>NUCLEOTIDE SEQUENCE [LARGE SCALE GENOMIC DNA]</scope>
    <source>
        <strain evidence="1 2">DSM 25527</strain>
    </source>
</reference>
<comment type="caution">
    <text evidence="1">The sequence shown here is derived from an EMBL/GenBank/DDBJ whole genome shotgun (WGS) entry which is preliminary data.</text>
</comment>
<name>A0A397PFD8_9SPHN</name>
<dbReference type="Proteomes" id="UP000266568">
    <property type="component" value="Unassembled WGS sequence"/>
</dbReference>